<protein>
    <submittedName>
        <fullName evidence="1">Uncharacterized protein</fullName>
    </submittedName>
</protein>
<sequence length="82" mass="9691">MRDHIYQIASRSETATVSKHFLHCNEGHLSFLRIQGIESIIRMTRGGDRLRKLLQNEVKWIFHLNTREPDGLNVKWDVNCFI</sequence>
<gene>
    <name evidence="1" type="ORF">XELAEV_18016036mg</name>
</gene>
<reference evidence="2" key="1">
    <citation type="journal article" date="2016" name="Nature">
        <title>Genome evolution in the allotetraploid frog Xenopus laevis.</title>
        <authorList>
            <person name="Session A.M."/>
            <person name="Uno Y."/>
            <person name="Kwon T."/>
            <person name="Chapman J.A."/>
            <person name="Toyoda A."/>
            <person name="Takahashi S."/>
            <person name="Fukui A."/>
            <person name="Hikosaka A."/>
            <person name="Suzuki A."/>
            <person name="Kondo M."/>
            <person name="van Heeringen S.J."/>
            <person name="Quigley I."/>
            <person name="Heinz S."/>
            <person name="Ogino H."/>
            <person name="Ochi H."/>
            <person name="Hellsten U."/>
            <person name="Lyons J.B."/>
            <person name="Simakov O."/>
            <person name="Putnam N."/>
            <person name="Stites J."/>
            <person name="Kuroki Y."/>
            <person name="Tanaka T."/>
            <person name="Michiue T."/>
            <person name="Watanabe M."/>
            <person name="Bogdanovic O."/>
            <person name="Lister R."/>
            <person name="Georgiou G."/>
            <person name="Paranjpe S.S."/>
            <person name="van Kruijsbergen I."/>
            <person name="Shu S."/>
            <person name="Carlson J."/>
            <person name="Kinoshita T."/>
            <person name="Ohta Y."/>
            <person name="Mawaribuchi S."/>
            <person name="Jenkins J."/>
            <person name="Grimwood J."/>
            <person name="Schmutz J."/>
            <person name="Mitros T."/>
            <person name="Mozaffari S.V."/>
            <person name="Suzuki Y."/>
            <person name="Haramoto Y."/>
            <person name="Yamamoto T.S."/>
            <person name="Takagi C."/>
            <person name="Heald R."/>
            <person name="Miller K."/>
            <person name="Haudenschild C."/>
            <person name="Kitzman J."/>
            <person name="Nakayama T."/>
            <person name="Izutsu Y."/>
            <person name="Robert J."/>
            <person name="Fortriede J."/>
            <person name="Burns K."/>
            <person name="Lotay V."/>
            <person name="Karimi K."/>
            <person name="Yasuoka Y."/>
            <person name="Dichmann D.S."/>
            <person name="Flajnik M.F."/>
            <person name="Houston D.W."/>
            <person name="Shendure J."/>
            <person name="DuPasquier L."/>
            <person name="Vize P.D."/>
            <person name="Zorn A.M."/>
            <person name="Ito M."/>
            <person name="Marcotte E.M."/>
            <person name="Wallingford J.B."/>
            <person name="Ito Y."/>
            <person name="Asashima M."/>
            <person name="Ueno N."/>
            <person name="Matsuda Y."/>
            <person name="Veenstra G.J."/>
            <person name="Fujiyama A."/>
            <person name="Harland R.M."/>
            <person name="Taira M."/>
            <person name="Rokhsar D.S."/>
        </authorList>
    </citation>
    <scope>NUCLEOTIDE SEQUENCE [LARGE SCALE GENOMIC DNA]</scope>
    <source>
        <strain evidence="2">J</strain>
    </source>
</reference>
<name>A0A974DKS0_XENLA</name>
<dbReference type="EMBL" id="CM004469">
    <property type="protein sequence ID" value="OCT92970.1"/>
    <property type="molecule type" value="Genomic_DNA"/>
</dbReference>
<organism evidence="1 2">
    <name type="scientific">Xenopus laevis</name>
    <name type="common">African clawed frog</name>
    <dbReference type="NCBI Taxonomy" id="8355"/>
    <lineage>
        <taxon>Eukaryota</taxon>
        <taxon>Metazoa</taxon>
        <taxon>Chordata</taxon>
        <taxon>Craniata</taxon>
        <taxon>Vertebrata</taxon>
        <taxon>Euteleostomi</taxon>
        <taxon>Amphibia</taxon>
        <taxon>Batrachia</taxon>
        <taxon>Anura</taxon>
        <taxon>Pipoidea</taxon>
        <taxon>Pipidae</taxon>
        <taxon>Xenopodinae</taxon>
        <taxon>Xenopus</taxon>
        <taxon>Xenopus</taxon>
    </lineage>
</organism>
<evidence type="ECO:0000313" key="2">
    <source>
        <dbReference type="Proteomes" id="UP000694892"/>
    </source>
</evidence>
<accession>A0A974DKS0</accession>
<dbReference type="AlphaFoldDB" id="A0A974DKS0"/>
<proteinExistence type="predicted"/>
<evidence type="ECO:0000313" key="1">
    <source>
        <dbReference type="EMBL" id="OCT92970.1"/>
    </source>
</evidence>
<dbReference type="Proteomes" id="UP000694892">
    <property type="component" value="Chromosome 2S"/>
</dbReference>